<evidence type="ECO:0000313" key="7">
    <source>
        <dbReference type="EMBL" id="RCI02022.1"/>
    </source>
</evidence>
<proteinExistence type="predicted"/>
<dbReference type="PANTHER" id="PTHR13315">
    <property type="entry name" value="METALLO PHOSPHOESTERASE RELATED"/>
    <property type="match status" value="1"/>
</dbReference>
<dbReference type="EMBL" id="PJQM01001566">
    <property type="protein sequence ID" value="RCI02022.1"/>
    <property type="molecule type" value="Genomic_DNA"/>
</dbReference>
<evidence type="ECO:0000256" key="1">
    <source>
        <dbReference type="ARBA" id="ARBA00004141"/>
    </source>
</evidence>
<keyword evidence="7" id="KW-0808">Transferase</keyword>
<name>A0A367KJJ5_RHIST</name>
<dbReference type="SUPFAM" id="SSF56112">
    <property type="entry name" value="Protein kinase-like (PK-like)"/>
    <property type="match status" value="1"/>
</dbReference>
<sequence>PDNFLIGRQGTTNASKVYLIDFGMAKQYRDPKTKQHIPYRERKSLSGTARYMSINTHLGREQSRRDDLESLGHVFMYFLRGSLPWQGLKAATNKQKYEKIGENKQTTDIHELCAGFPDEFSIYLQYVRKLGFEETPDYEFLRDLFTKVLVNQKEKEDELYDWMKGQPAPVIYERRDEPIIKDTKHDKNILLIADPQMTDDMSYDRPWIVMKLTEFYSALYMKRNYKRITNSVKPYQIFIMGDLMDSGREWSDAFYSKEVKRFRKIFNSKYETNYMVGNHDVGFGDGIKPQLVTRFQKYFGQASYVVQDGNYNFLVLDTVSLSSHNPEIRNIPLALLKNYNASNTVLFTHVPLYRGPDATCGPFRQSTRSQTIRDEYGYQYQNMVSKELSEYILNTVKPILVFSGDDHDYCEVTHQHSIQEITVPTFSMAQGLEYPGVMVLSITKTGSLYTKLFWLPSQINLFIQYAYLLVFTLLFVMVYEYRQTKYSSTYLHELPVTNKATETHPLKRTCASSFVHSLKDISFIPLLTYIICIMFL</sequence>
<dbReference type="STRING" id="4846.A0A367KJJ5"/>
<dbReference type="GO" id="GO:0005783">
    <property type="term" value="C:endoplasmic reticulum"/>
    <property type="evidence" value="ECO:0007669"/>
    <property type="project" value="TreeGrafter"/>
</dbReference>
<feature type="domain" description="Protein kinase" evidence="6">
    <location>
        <begin position="1"/>
        <end position="171"/>
    </location>
</feature>
<gene>
    <name evidence="7" type="primary">YCK1_9</name>
    <name evidence="7" type="ORF">CU098_011060</name>
</gene>
<dbReference type="FunFam" id="1.10.510.10:FF:001123">
    <property type="entry name" value="CK1/CK1/CK1-D protein kinase"/>
    <property type="match status" value="1"/>
</dbReference>
<dbReference type="PROSITE" id="PS50011">
    <property type="entry name" value="PROTEIN_KINASE_DOM"/>
    <property type="match status" value="1"/>
</dbReference>
<dbReference type="Gene3D" id="3.60.21.10">
    <property type="match status" value="1"/>
</dbReference>
<dbReference type="GO" id="GO:0016020">
    <property type="term" value="C:membrane"/>
    <property type="evidence" value="ECO:0007669"/>
    <property type="project" value="UniProtKB-SubCell"/>
</dbReference>
<reference evidence="7 8" key="1">
    <citation type="journal article" date="2018" name="G3 (Bethesda)">
        <title>Phylogenetic and Phylogenomic Definition of Rhizopus Species.</title>
        <authorList>
            <person name="Gryganskyi A.P."/>
            <person name="Golan J."/>
            <person name="Dolatabadi S."/>
            <person name="Mondo S."/>
            <person name="Robb S."/>
            <person name="Idnurm A."/>
            <person name="Muszewska A."/>
            <person name="Steczkiewicz K."/>
            <person name="Masonjones S."/>
            <person name="Liao H.L."/>
            <person name="Gajdeczka M.T."/>
            <person name="Anike F."/>
            <person name="Vuek A."/>
            <person name="Anishchenko I.M."/>
            <person name="Voigt K."/>
            <person name="de Hoog G.S."/>
            <person name="Smith M.E."/>
            <person name="Heitman J."/>
            <person name="Vilgalys R."/>
            <person name="Stajich J.E."/>
        </authorList>
    </citation>
    <scope>NUCLEOTIDE SEQUENCE [LARGE SCALE GENOMIC DNA]</scope>
    <source>
        <strain evidence="7 8">LSU 92-RS-03</strain>
    </source>
</reference>
<keyword evidence="4 5" id="KW-0472">Membrane</keyword>
<dbReference type="SUPFAM" id="SSF56300">
    <property type="entry name" value="Metallo-dependent phosphatases"/>
    <property type="match status" value="1"/>
</dbReference>
<comment type="caution">
    <text evidence="7">The sequence shown here is derived from an EMBL/GenBank/DDBJ whole genome shotgun (WGS) entry which is preliminary data.</text>
</comment>
<dbReference type="Pfam" id="PF00149">
    <property type="entry name" value="Metallophos"/>
    <property type="match status" value="1"/>
</dbReference>
<dbReference type="PANTHER" id="PTHR13315:SF4">
    <property type="entry name" value="METALLOPHOSPHOESTERASE, ISOFORM E"/>
    <property type="match status" value="1"/>
</dbReference>
<dbReference type="GO" id="GO:0006506">
    <property type="term" value="P:GPI anchor biosynthetic process"/>
    <property type="evidence" value="ECO:0007669"/>
    <property type="project" value="InterPro"/>
</dbReference>
<dbReference type="Pfam" id="PF17667">
    <property type="entry name" value="Pkinase_fungal"/>
    <property type="match status" value="1"/>
</dbReference>
<organism evidence="7 8">
    <name type="scientific">Rhizopus stolonifer</name>
    <name type="common">Rhizopus nigricans</name>
    <dbReference type="NCBI Taxonomy" id="4846"/>
    <lineage>
        <taxon>Eukaryota</taxon>
        <taxon>Fungi</taxon>
        <taxon>Fungi incertae sedis</taxon>
        <taxon>Mucoromycota</taxon>
        <taxon>Mucoromycotina</taxon>
        <taxon>Mucoromycetes</taxon>
        <taxon>Mucorales</taxon>
        <taxon>Mucorineae</taxon>
        <taxon>Rhizopodaceae</taxon>
        <taxon>Rhizopus</taxon>
    </lineage>
</organism>
<feature type="non-terminal residue" evidence="7">
    <location>
        <position position="1"/>
    </location>
</feature>
<evidence type="ECO:0000256" key="5">
    <source>
        <dbReference type="SAM" id="Phobius"/>
    </source>
</evidence>
<dbReference type="InterPro" id="IPR000719">
    <property type="entry name" value="Prot_kinase_dom"/>
</dbReference>
<dbReference type="Gene3D" id="1.10.510.10">
    <property type="entry name" value="Transferase(Phosphotransferase) domain 1"/>
    <property type="match status" value="1"/>
</dbReference>
<dbReference type="GO" id="GO:0005524">
    <property type="term" value="F:ATP binding"/>
    <property type="evidence" value="ECO:0007669"/>
    <property type="project" value="InterPro"/>
</dbReference>
<evidence type="ECO:0000256" key="4">
    <source>
        <dbReference type="ARBA" id="ARBA00023136"/>
    </source>
</evidence>
<dbReference type="InterPro" id="IPR004843">
    <property type="entry name" value="Calcineurin-like_PHP"/>
</dbReference>
<keyword evidence="8" id="KW-1185">Reference proteome</keyword>
<dbReference type="InterPro" id="IPR040976">
    <property type="entry name" value="Pkinase_fungal"/>
</dbReference>
<dbReference type="AlphaFoldDB" id="A0A367KJJ5"/>
<protein>
    <submittedName>
        <fullName evidence="7">Casein kinase I</fullName>
    </submittedName>
</protein>
<dbReference type="GO" id="GO:0016787">
    <property type="term" value="F:hydrolase activity"/>
    <property type="evidence" value="ECO:0007669"/>
    <property type="project" value="InterPro"/>
</dbReference>
<feature type="transmembrane region" description="Helical" evidence="5">
    <location>
        <begin position="461"/>
        <end position="479"/>
    </location>
</feature>
<comment type="subcellular location">
    <subcellularLocation>
        <location evidence="1">Membrane</location>
        <topology evidence="1">Multi-pass membrane protein</topology>
    </subcellularLocation>
</comment>
<keyword evidence="3 5" id="KW-1133">Transmembrane helix</keyword>
<dbReference type="InterPro" id="IPR011009">
    <property type="entry name" value="Kinase-like_dom_sf"/>
</dbReference>
<keyword evidence="7" id="KW-0418">Kinase</keyword>
<evidence type="ECO:0000256" key="2">
    <source>
        <dbReference type="ARBA" id="ARBA00022692"/>
    </source>
</evidence>
<dbReference type="OrthoDB" id="5977743at2759"/>
<accession>A0A367KJJ5</accession>
<dbReference type="GO" id="GO:0004672">
    <property type="term" value="F:protein kinase activity"/>
    <property type="evidence" value="ECO:0007669"/>
    <property type="project" value="InterPro"/>
</dbReference>
<evidence type="ECO:0000313" key="8">
    <source>
        <dbReference type="Proteomes" id="UP000253551"/>
    </source>
</evidence>
<dbReference type="Proteomes" id="UP000253551">
    <property type="component" value="Unassembled WGS sequence"/>
</dbReference>
<dbReference type="InterPro" id="IPR029052">
    <property type="entry name" value="Metallo-depent_PP-like"/>
</dbReference>
<evidence type="ECO:0000259" key="6">
    <source>
        <dbReference type="PROSITE" id="PS50011"/>
    </source>
</evidence>
<keyword evidence="2 5" id="KW-0812">Transmembrane</keyword>
<dbReference type="InterPro" id="IPR033308">
    <property type="entry name" value="PGAP5/Cdc1/Ted1"/>
</dbReference>
<evidence type="ECO:0000256" key="3">
    <source>
        <dbReference type="ARBA" id="ARBA00022989"/>
    </source>
</evidence>